<evidence type="ECO:0008006" key="3">
    <source>
        <dbReference type="Google" id="ProtNLM"/>
    </source>
</evidence>
<proteinExistence type="predicted"/>
<reference evidence="1 2" key="1">
    <citation type="journal article" date="2019" name="Int. J. Syst. Evol. Microbiol.">
        <title>The Global Catalogue of Microorganisms (GCM) 10K type strain sequencing project: providing services to taxonomists for standard genome sequencing and annotation.</title>
        <authorList>
            <consortium name="The Broad Institute Genomics Platform"/>
            <consortium name="The Broad Institute Genome Sequencing Center for Infectious Disease"/>
            <person name="Wu L."/>
            <person name="Ma J."/>
        </authorList>
    </citation>
    <scope>NUCLEOTIDE SEQUENCE [LARGE SCALE GENOMIC DNA]</scope>
    <source>
        <strain evidence="1 2">JCM 15896</strain>
    </source>
</reference>
<evidence type="ECO:0000313" key="2">
    <source>
        <dbReference type="Proteomes" id="UP001500359"/>
    </source>
</evidence>
<comment type="caution">
    <text evidence="1">The sequence shown here is derived from an EMBL/GenBank/DDBJ whole genome shotgun (WGS) entry which is preliminary data.</text>
</comment>
<gene>
    <name evidence="1" type="ORF">GCM10009114_30040</name>
</gene>
<dbReference type="EMBL" id="BAAAFD010000010">
    <property type="protein sequence ID" value="GAA0858853.1"/>
    <property type="molecule type" value="Genomic_DNA"/>
</dbReference>
<protein>
    <recommendedName>
        <fullName evidence="3">Polymerase nucleotidyl transferase domain-containing protein</fullName>
    </recommendedName>
</protein>
<accession>A0ABN1LPX9</accession>
<sequence>MEVFLENLKRVENDASLQDFARKEILHGTPFVFSGRETDFYEFRKRIAAHFEIGFHEIFITGSGKLGFSPHKRTEFSYDSDIDVAIVSSDLFYQMMERIRCYQMQLRESRIAVSKREINKYHRFLEYVAIGWFRPDLLPNSFDIGDIRERWFDFFTSISDGRSEVGNYKVNAGVFKSYRYLEEYTFSGLESVKKSLEVED</sequence>
<dbReference type="RefSeq" id="WP_343861423.1">
    <property type="nucleotide sequence ID" value="NZ_BAAAFD010000010.1"/>
</dbReference>
<name>A0ABN1LPX9_9ALTE</name>
<evidence type="ECO:0000313" key="1">
    <source>
        <dbReference type="EMBL" id="GAA0858853.1"/>
    </source>
</evidence>
<dbReference type="Proteomes" id="UP001500359">
    <property type="component" value="Unassembled WGS sequence"/>
</dbReference>
<keyword evidence="2" id="KW-1185">Reference proteome</keyword>
<organism evidence="1 2">
    <name type="scientific">Aliiglaciecola litoralis</name>
    <dbReference type="NCBI Taxonomy" id="582857"/>
    <lineage>
        <taxon>Bacteria</taxon>
        <taxon>Pseudomonadati</taxon>
        <taxon>Pseudomonadota</taxon>
        <taxon>Gammaproteobacteria</taxon>
        <taxon>Alteromonadales</taxon>
        <taxon>Alteromonadaceae</taxon>
        <taxon>Aliiglaciecola</taxon>
    </lineage>
</organism>